<dbReference type="PANTHER" id="PTHR10073:SF52">
    <property type="entry name" value="MISMATCH REPAIR ENDONUCLEASE PMS2"/>
    <property type="match status" value="1"/>
</dbReference>
<dbReference type="Proteomes" id="UP000269721">
    <property type="component" value="Unassembled WGS sequence"/>
</dbReference>
<dbReference type="AlphaFoldDB" id="A0A4P9WEV0"/>
<keyword evidence="3" id="KW-1185">Reference proteome</keyword>
<keyword evidence="2" id="KW-0418">Kinase</keyword>
<dbReference type="GO" id="GO:0016301">
    <property type="term" value="F:kinase activity"/>
    <property type="evidence" value="ECO:0007669"/>
    <property type="project" value="UniProtKB-KW"/>
</dbReference>
<gene>
    <name evidence="2" type="ORF">BDK51DRAFT_24379</name>
</gene>
<dbReference type="InterPro" id="IPR038973">
    <property type="entry name" value="MutL/Mlh/Pms-like"/>
</dbReference>
<dbReference type="GO" id="GO:0006298">
    <property type="term" value="P:mismatch repair"/>
    <property type="evidence" value="ECO:0007669"/>
    <property type="project" value="InterPro"/>
</dbReference>
<accession>A0A4P9WEV0</accession>
<keyword evidence="2" id="KW-0808">Transferase</keyword>
<comment type="similarity">
    <text evidence="1">Belongs to the DNA mismatch repair MutL/HexB family.</text>
</comment>
<reference evidence="3" key="1">
    <citation type="journal article" date="2018" name="Nat. Microbiol.">
        <title>Leveraging single-cell genomics to expand the fungal tree of life.</title>
        <authorList>
            <person name="Ahrendt S.R."/>
            <person name="Quandt C.A."/>
            <person name="Ciobanu D."/>
            <person name="Clum A."/>
            <person name="Salamov A."/>
            <person name="Andreopoulos B."/>
            <person name="Cheng J.F."/>
            <person name="Woyke T."/>
            <person name="Pelin A."/>
            <person name="Henrissat B."/>
            <person name="Reynolds N.K."/>
            <person name="Benny G.L."/>
            <person name="Smith M.E."/>
            <person name="James T.Y."/>
            <person name="Grigoriev I.V."/>
        </authorList>
    </citation>
    <scope>NUCLEOTIDE SEQUENCE [LARGE SCALE GENOMIC DNA]</scope>
</reference>
<dbReference type="GO" id="GO:0140664">
    <property type="term" value="F:ATP-dependent DNA damage sensor activity"/>
    <property type="evidence" value="ECO:0007669"/>
    <property type="project" value="InterPro"/>
</dbReference>
<evidence type="ECO:0000313" key="2">
    <source>
        <dbReference type="EMBL" id="RKO91144.1"/>
    </source>
</evidence>
<dbReference type="InterPro" id="IPR036890">
    <property type="entry name" value="HATPase_C_sf"/>
</dbReference>
<name>A0A4P9WEV0_9FUNG</name>
<sequence>MHAATVRPIDSTSVHRLCSSQVIVDLATAVKELVENSLDAGATTVEVRLKEYGAEAIEVVDNGSGIEPENYEALGTVSSS</sequence>
<evidence type="ECO:0000256" key="1">
    <source>
        <dbReference type="ARBA" id="ARBA00006082"/>
    </source>
</evidence>
<dbReference type="Pfam" id="PF13589">
    <property type="entry name" value="HATPase_c_3"/>
    <property type="match status" value="1"/>
</dbReference>
<dbReference type="OrthoDB" id="10263226at2759"/>
<dbReference type="PANTHER" id="PTHR10073">
    <property type="entry name" value="DNA MISMATCH REPAIR PROTEIN MLH, PMS, MUTL"/>
    <property type="match status" value="1"/>
</dbReference>
<proteinExistence type="inferred from homology"/>
<dbReference type="EMBL" id="KZ995212">
    <property type="protein sequence ID" value="RKO91144.1"/>
    <property type="molecule type" value="Genomic_DNA"/>
</dbReference>
<dbReference type="Gene3D" id="3.30.565.10">
    <property type="entry name" value="Histidine kinase-like ATPase, C-terminal domain"/>
    <property type="match status" value="1"/>
</dbReference>
<dbReference type="GO" id="GO:0016887">
    <property type="term" value="F:ATP hydrolysis activity"/>
    <property type="evidence" value="ECO:0007669"/>
    <property type="project" value="InterPro"/>
</dbReference>
<dbReference type="SUPFAM" id="SSF55874">
    <property type="entry name" value="ATPase domain of HSP90 chaperone/DNA topoisomerase II/histidine kinase"/>
    <property type="match status" value="1"/>
</dbReference>
<organism evidence="2 3">
    <name type="scientific">Blyttiomyces helicus</name>
    <dbReference type="NCBI Taxonomy" id="388810"/>
    <lineage>
        <taxon>Eukaryota</taxon>
        <taxon>Fungi</taxon>
        <taxon>Fungi incertae sedis</taxon>
        <taxon>Chytridiomycota</taxon>
        <taxon>Chytridiomycota incertae sedis</taxon>
        <taxon>Chytridiomycetes</taxon>
        <taxon>Chytridiomycetes incertae sedis</taxon>
        <taxon>Blyttiomyces</taxon>
    </lineage>
</organism>
<dbReference type="GO" id="GO:0032389">
    <property type="term" value="C:MutLalpha complex"/>
    <property type="evidence" value="ECO:0007669"/>
    <property type="project" value="TreeGrafter"/>
</dbReference>
<evidence type="ECO:0000313" key="3">
    <source>
        <dbReference type="Proteomes" id="UP000269721"/>
    </source>
</evidence>
<protein>
    <submittedName>
        <fullName evidence="2">Histidine kinase-like ATPase</fullName>
    </submittedName>
</protein>